<evidence type="ECO:0000256" key="3">
    <source>
        <dbReference type="ARBA" id="ARBA00023186"/>
    </source>
</evidence>
<dbReference type="KEGG" id="ppm:PPSC2_12275"/>
<dbReference type="GO" id="GO:0016787">
    <property type="term" value="F:hydrolase activity"/>
    <property type="evidence" value="ECO:0007669"/>
    <property type="project" value="UniProtKB-KW"/>
</dbReference>
<dbReference type="SUPFAM" id="SSF90002">
    <property type="entry name" value="Hypothetical protein YjiA, C-terminal domain"/>
    <property type="match status" value="1"/>
</dbReference>
<dbReference type="GO" id="GO:0000166">
    <property type="term" value="F:nucleotide binding"/>
    <property type="evidence" value="ECO:0007669"/>
    <property type="project" value="UniProtKB-KW"/>
</dbReference>
<evidence type="ECO:0000256" key="1">
    <source>
        <dbReference type="ARBA" id="ARBA00022741"/>
    </source>
</evidence>
<dbReference type="InterPro" id="IPR027417">
    <property type="entry name" value="P-loop_NTPase"/>
</dbReference>
<dbReference type="GO" id="GO:0005737">
    <property type="term" value="C:cytoplasm"/>
    <property type="evidence" value="ECO:0007669"/>
    <property type="project" value="TreeGrafter"/>
</dbReference>
<dbReference type="Proteomes" id="UP000006868">
    <property type="component" value="Chromosome"/>
</dbReference>
<dbReference type="Gene3D" id="3.30.1220.10">
    <property type="entry name" value="CobW-like, C-terminal domain"/>
    <property type="match status" value="1"/>
</dbReference>
<evidence type="ECO:0000256" key="2">
    <source>
        <dbReference type="ARBA" id="ARBA00022801"/>
    </source>
</evidence>
<dbReference type="Gene3D" id="3.40.50.300">
    <property type="entry name" value="P-loop containing nucleotide triphosphate hydrolases"/>
    <property type="match status" value="1"/>
</dbReference>
<dbReference type="InterPro" id="IPR051316">
    <property type="entry name" value="Zinc-reg_GTPase_activator"/>
</dbReference>
<dbReference type="SUPFAM" id="SSF52540">
    <property type="entry name" value="P-loop containing nucleoside triphosphate hydrolases"/>
    <property type="match status" value="1"/>
</dbReference>
<comment type="similarity">
    <text evidence="4">Belongs to the SIMIBI class G3E GTPase family. ZNG1 subfamily.</text>
</comment>
<dbReference type="PANTHER" id="PTHR13748">
    <property type="entry name" value="COBW-RELATED"/>
    <property type="match status" value="1"/>
</dbReference>
<dbReference type="InterPro" id="IPR011629">
    <property type="entry name" value="CobW-like_C"/>
</dbReference>
<dbReference type="Pfam" id="PF02492">
    <property type="entry name" value="cobW"/>
    <property type="match status" value="1"/>
</dbReference>
<comment type="catalytic activity">
    <reaction evidence="5">
        <text>GTP + H2O = GDP + phosphate + H(+)</text>
        <dbReference type="Rhea" id="RHEA:19669"/>
        <dbReference type="ChEBI" id="CHEBI:15377"/>
        <dbReference type="ChEBI" id="CHEBI:15378"/>
        <dbReference type="ChEBI" id="CHEBI:37565"/>
        <dbReference type="ChEBI" id="CHEBI:43474"/>
        <dbReference type="ChEBI" id="CHEBI:58189"/>
    </reaction>
    <physiologicalReaction direction="left-to-right" evidence="5">
        <dbReference type="Rhea" id="RHEA:19670"/>
    </physiologicalReaction>
</comment>
<dbReference type="RefSeq" id="WP_013371189.1">
    <property type="nucleotide sequence ID" value="NC_014622.2"/>
</dbReference>
<accession>E3EG95</accession>
<dbReference type="OrthoDB" id="9808822at2"/>
<dbReference type="EMBL" id="CP002213">
    <property type="protein sequence ID" value="ADO56585.1"/>
    <property type="molecule type" value="Genomic_DNA"/>
</dbReference>
<evidence type="ECO:0000256" key="5">
    <source>
        <dbReference type="ARBA" id="ARBA00049117"/>
    </source>
</evidence>
<evidence type="ECO:0000259" key="6">
    <source>
        <dbReference type="SMART" id="SM00833"/>
    </source>
</evidence>
<keyword evidence="3" id="KW-0143">Chaperone</keyword>
<organism evidence="7 8">
    <name type="scientific">Paenibacillus polymyxa (strain SC2)</name>
    <name type="common">Bacillus polymyxa</name>
    <dbReference type="NCBI Taxonomy" id="886882"/>
    <lineage>
        <taxon>Bacteria</taxon>
        <taxon>Bacillati</taxon>
        <taxon>Bacillota</taxon>
        <taxon>Bacilli</taxon>
        <taxon>Bacillales</taxon>
        <taxon>Paenibacillaceae</taxon>
        <taxon>Paenibacillus</taxon>
    </lineage>
</organism>
<dbReference type="eggNOG" id="COG0523">
    <property type="taxonomic scope" value="Bacteria"/>
</dbReference>
<dbReference type="HOGENOM" id="CLU_017452_0_2_9"/>
<evidence type="ECO:0000313" key="7">
    <source>
        <dbReference type="EMBL" id="ADO56585.1"/>
    </source>
</evidence>
<dbReference type="PANTHER" id="PTHR13748:SF62">
    <property type="entry name" value="COBW DOMAIN-CONTAINING PROTEIN"/>
    <property type="match status" value="1"/>
</dbReference>
<protein>
    <submittedName>
        <fullName evidence="7">Cobalamin biosynthesis protein CobW</fullName>
    </submittedName>
</protein>
<feature type="domain" description="CobW C-terminal" evidence="6">
    <location>
        <begin position="236"/>
        <end position="330"/>
    </location>
</feature>
<dbReference type="Pfam" id="PF07683">
    <property type="entry name" value="CobW_C"/>
    <property type="match status" value="1"/>
</dbReference>
<dbReference type="CDD" id="cd03112">
    <property type="entry name" value="CobW-like"/>
    <property type="match status" value="1"/>
</dbReference>
<gene>
    <name evidence="7" type="primary">yjiA</name>
    <name evidence="7" type="ORF">PPSC2_12275</name>
</gene>
<reference evidence="7 8" key="1">
    <citation type="journal article" date="2011" name="J. Bacteriol.">
        <title>Complete genome sequence of Paenibacillus polymyxa SC2, a strain of plant growth-promoting Rhizobacterium with broad-spectrum antimicrobial activity.</title>
        <authorList>
            <person name="Ma M."/>
            <person name="Wang C."/>
            <person name="Ding Y."/>
            <person name="Li L."/>
            <person name="Shen D."/>
            <person name="Jiang X."/>
            <person name="Guan D."/>
            <person name="Cao F."/>
            <person name="Chen H."/>
            <person name="Feng R."/>
            <person name="Wang X."/>
            <person name="Ge Y."/>
            <person name="Yao L."/>
            <person name="Bing X."/>
            <person name="Yang X."/>
            <person name="Li J."/>
            <person name="Du B."/>
        </authorList>
    </citation>
    <scope>NUCLEOTIDE SEQUENCE [LARGE SCALE GENOMIC DNA]</scope>
    <source>
        <strain evidence="7 8">SC2</strain>
    </source>
</reference>
<evidence type="ECO:0000256" key="4">
    <source>
        <dbReference type="ARBA" id="ARBA00034320"/>
    </source>
</evidence>
<dbReference type="PATRIC" id="fig|886882.15.peg.2601"/>
<sequence>METEQDPRIPVTIITGFLGAGKTTLLNHILKADHGYKIAVIVNEFGEVGIDNELIVESGEEIIEMNNGCICCTVRSDLVDIMKSLLHRKFAETLTPVEYDRIVVETTGLADPGPVIQTFLAEPLISNFFKIDAVITVVDAKHAEHHLDNGHEAKEQVAFADFILLNKIDLVEKEDIARLESRLKKMNSHARLTHTHQSLIDLDQIFGVNTFDLDHKLEVDPHLLEEHHHHHHDDDIFSIILTETRPLDLDKVNKFINDWLVEHSADTYRYKGILNVQKTNKRVVFQGVHMIFGVDTDREWNVDEDRTSRIVVIGKDLDEDWFRARFSECAVADGGV</sequence>
<dbReference type="InterPro" id="IPR036627">
    <property type="entry name" value="CobW-likC_sf"/>
</dbReference>
<dbReference type="InterPro" id="IPR003495">
    <property type="entry name" value="CobW/HypB/UreG_nucleotide-bd"/>
</dbReference>
<evidence type="ECO:0000313" key="8">
    <source>
        <dbReference type="Proteomes" id="UP000006868"/>
    </source>
</evidence>
<proteinExistence type="inferred from homology"/>
<dbReference type="AlphaFoldDB" id="E3EG95"/>
<dbReference type="SMART" id="SM00833">
    <property type="entry name" value="CobW_C"/>
    <property type="match status" value="1"/>
</dbReference>
<name>E3EG95_PAEPS</name>
<keyword evidence="2" id="KW-0378">Hydrolase</keyword>
<keyword evidence="1" id="KW-0547">Nucleotide-binding</keyword>